<proteinExistence type="predicted"/>
<name>A0A412AZ89_9FIRM</name>
<dbReference type="EMBL" id="QRTC01000009">
    <property type="protein sequence ID" value="RGQ42864.1"/>
    <property type="molecule type" value="Genomic_DNA"/>
</dbReference>
<gene>
    <name evidence="1" type="ORF">DWY99_04010</name>
</gene>
<accession>A0A412AZ89</accession>
<sequence>MQPFKNKSKYSPYPGFYDLRVFNLNPKEFSAAWRVQDFLYRQSLKREYYKCFAPLEWERLKDLAAQFQMILLPKLKPGEELR</sequence>
<evidence type="ECO:0000313" key="2">
    <source>
        <dbReference type="Proteomes" id="UP000284751"/>
    </source>
</evidence>
<organism evidence="1 2">
    <name type="scientific">[Clostridium] leptum</name>
    <dbReference type="NCBI Taxonomy" id="1535"/>
    <lineage>
        <taxon>Bacteria</taxon>
        <taxon>Bacillati</taxon>
        <taxon>Bacillota</taxon>
        <taxon>Clostridia</taxon>
        <taxon>Eubacteriales</taxon>
        <taxon>Oscillospiraceae</taxon>
        <taxon>Oscillospiraceae incertae sedis</taxon>
    </lineage>
</organism>
<protein>
    <submittedName>
        <fullName evidence="1">Uncharacterized protein</fullName>
    </submittedName>
</protein>
<dbReference type="Proteomes" id="UP000284751">
    <property type="component" value="Unassembled WGS sequence"/>
</dbReference>
<dbReference type="AlphaFoldDB" id="A0A412AZ89"/>
<evidence type="ECO:0000313" key="1">
    <source>
        <dbReference type="EMBL" id="RGQ42864.1"/>
    </source>
</evidence>
<reference evidence="1 2" key="1">
    <citation type="submission" date="2018-08" db="EMBL/GenBank/DDBJ databases">
        <title>A genome reference for cultivated species of the human gut microbiota.</title>
        <authorList>
            <person name="Zou Y."/>
            <person name="Xue W."/>
            <person name="Luo G."/>
        </authorList>
    </citation>
    <scope>NUCLEOTIDE SEQUENCE [LARGE SCALE GENOMIC DNA]</scope>
    <source>
        <strain evidence="1 2">AF28-26</strain>
    </source>
</reference>
<comment type="caution">
    <text evidence="1">The sequence shown here is derived from an EMBL/GenBank/DDBJ whole genome shotgun (WGS) entry which is preliminary data.</text>
</comment>